<comment type="caution">
    <text evidence="2">The sequence shown here is derived from an EMBL/GenBank/DDBJ whole genome shotgun (WGS) entry which is preliminary data.</text>
</comment>
<dbReference type="OrthoDB" id="6501574at2759"/>
<accession>A0A9J6G6D0</accession>
<dbReference type="AlphaFoldDB" id="A0A9J6G6D0"/>
<dbReference type="PANTHER" id="PTHR23272">
    <property type="entry name" value="BED FINGER-RELATED"/>
    <property type="match status" value="1"/>
</dbReference>
<dbReference type="Proteomes" id="UP000821853">
    <property type="component" value="Chromosome 3"/>
</dbReference>
<dbReference type="VEuPathDB" id="VectorBase:HLOH_041253"/>
<organism evidence="2 3">
    <name type="scientific">Haemaphysalis longicornis</name>
    <name type="common">Bush tick</name>
    <dbReference type="NCBI Taxonomy" id="44386"/>
    <lineage>
        <taxon>Eukaryota</taxon>
        <taxon>Metazoa</taxon>
        <taxon>Ecdysozoa</taxon>
        <taxon>Arthropoda</taxon>
        <taxon>Chelicerata</taxon>
        <taxon>Arachnida</taxon>
        <taxon>Acari</taxon>
        <taxon>Parasitiformes</taxon>
        <taxon>Ixodida</taxon>
        <taxon>Ixodoidea</taxon>
        <taxon>Ixodidae</taxon>
        <taxon>Haemaphysalinae</taxon>
        <taxon>Haemaphysalis</taxon>
    </lineage>
</organism>
<dbReference type="EMBL" id="JABSTR010000005">
    <property type="protein sequence ID" value="KAH9370829.1"/>
    <property type="molecule type" value="Genomic_DNA"/>
</dbReference>
<dbReference type="InterPro" id="IPR008906">
    <property type="entry name" value="HATC_C_dom"/>
</dbReference>
<dbReference type="GO" id="GO:0046983">
    <property type="term" value="F:protein dimerization activity"/>
    <property type="evidence" value="ECO:0007669"/>
    <property type="project" value="InterPro"/>
</dbReference>
<name>A0A9J6G6D0_HAELO</name>
<keyword evidence="3" id="KW-1185">Reference proteome</keyword>
<proteinExistence type="predicted"/>
<dbReference type="SUPFAM" id="SSF53098">
    <property type="entry name" value="Ribonuclease H-like"/>
    <property type="match status" value="1"/>
</dbReference>
<dbReference type="OMA" id="NIWRSIQ"/>
<protein>
    <recommendedName>
        <fullName evidence="1">HAT C-terminal dimerisation domain-containing protein</fullName>
    </recommendedName>
</protein>
<dbReference type="InterPro" id="IPR012337">
    <property type="entry name" value="RNaseH-like_sf"/>
</dbReference>
<evidence type="ECO:0000259" key="1">
    <source>
        <dbReference type="Pfam" id="PF05699"/>
    </source>
</evidence>
<sequence length="331" mass="37520">MEVLKLAVSDALKTSPTGTTIEKCRKLVKKLSDRSAMEEIKKRKLEPPLNDSSKTFLGTFEMLTRLLELKDFAADFVPEEERKFSAETKWEDVKEITASLQPAQVVMNMLLTGQLTLGDFYGAWLKCSIETSRIGSPLAKKLVECMKTKERCFRCRNTFCAALYMDPRYRIVLTQDEKHSAVTHLTETWKRIAGIKQMQKDSSTIQVSVGAADPDEPDAVEAYLREEEEKIGKNHNVSGKLDTKAIEHWLEKLDEEPRVPKSKNVLAYWEKRKESEPQLHALAQVVLSVPVTDESEKHAKSALRFISLDERSEISSRTLGDLVLLTSCSEP</sequence>
<evidence type="ECO:0000313" key="2">
    <source>
        <dbReference type="EMBL" id="KAH9370829.1"/>
    </source>
</evidence>
<reference evidence="2 3" key="1">
    <citation type="journal article" date="2020" name="Cell">
        <title>Large-Scale Comparative Analyses of Tick Genomes Elucidate Their Genetic Diversity and Vector Capacities.</title>
        <authorList>
            <consortium name="Tick Genome and Microbiome Consortium (TIGMIC)"/>
            <person name="Jia N."/>
            <person name="Wang J."/>
            <person name="Shi W."/>
            <person name="Du L."/>
            <person name="Sun Y."/>
            <person name="Zhan W."/>
            <person name="Jiang J.F."/>
            <person name="Wang Q."/>
            <person name="Zhang B."/>
            <person name="Ji P."/>
            <person name="Bell-Sakyi L."/>
            <person name="Cui X.M."/>
            <person name="Yuan T.T."/>
            <person name="Jiang B.G."/>
            <person name="Yang W.F."/>
            <person name="Lam T.T."/>
            <person name="Chang Q.C."/>
            <person name="Ding S.J."/>
            <person name="Wang X.J."/>
            <person name="Zhu J.G."/>
            <person name="Ruan X.D."/>
            <person name="Zhao L."/>
            <person name="Wei J.T."/>
            <person name="Ye R.Z."/>
            <person name="Que T.C."/>
            <person name="Du C.H."/>
            <person name="Zhou Y.H."/>
            <person name="Cheng J.X."/>
            <person name="Dai P.F."/>
            <person name="Guo W.B."/>
            <person name="Han X.H."/>
            <person name="Huang E.J."/>
            <person name="Li L.F."/>
            <person name="Wei W."/>
            <person name="Gao Y.C."/>
            <person name="Liu J.Z."/>
            <person name="Shao H.Z."/>
            <person name="Wang X."/>
            <person name="Wang C.C."/>
            <person name="Yang T.C."/>
            <person name="Huo Q.B."/>
            <person name="Li W."/>
            <person name="Chen H.Y."/>
            <person name="Chen S.E."/>
            <person name="Zhou L.G."/>
            <person name="Ni X.B."/>
            <person name="Tian J.H."/>
            <person name="Sheng Y."/>
            <person name="Liu T."/>
            <person name="Pan Y.S."/>
            <person name="Xia L.Y."/>
            <person name="Li J."/>
            <person name="Zhao F."/>
            <person name="Cao W.C."/>
        </authorList>
    </citation>
    <scope>NUCLEOTIDE SEQUENCE [LARGE SCALE GENOMIC DNA]</scope>
    <source>
        <strain evidence="2">HaeL-2018</strain>
    </source>
</reference>
<gene>
    <name evidence="2" type="ORF">HPB48_007900</name>
</gene>
<evidence type="ECO:0000313" key="3">
    <source>
        <dbReference type="Proteomes" id="UP000821853"/>
    </source>
</evidence>
<dbReference type="Pfam" id="PF05699">
    <property type="entry name" value="Dimer_Tnp_hAT"/>
    <property type="match status" value="1"/>
</dbReference>
<feature type="domain" description="HAT C-terminal dimerisation" evidence="1">
    <location>
        <begin position="251"/>
        <end position="324"/>
    </location>
</feature>